<keyword evidence="1" id="KW-0862">Zinc</keyword>
<feature type="region of interest" description="Disordered" evidence="3">
    <location>
        <begin position="81"/>
        <end position="104"/>
    </location>
</feature>
<evidence type="ECO:0000256" key="1">
    <source>
        <dbReference type="PROSITE-ProRule" id="PRU00042"/>
    </source>
</evidence>
<feature type="compositionally biased region" description="Low complexity" evidence="3">
    <location>
        <begin position="263"/>
        <end position="273"/>
    </location>
</feature>
<evidence type="ECO:0000313" key="5">
    <source>
        <dbReference type="EMBL" id="KAG8227230.1"/>
    </source>
</evidence>
<evidence type="ECO:0000313" key="6">
    <source>
        <dbReference type="Proteomes" id="UP000792457"/>
    </source>
</evidence>
<feature type="region of interest" description="Disordered" evidence="3">
    <location>
        <begin position="1"/>
        <end position="55"/>
    </location>
</feature>
<dbReference type="SMART" id="SM00355">
    <property type="entry name" value="ZnF_C2H2"/>
    <property type="match status" value="1"/>
</dbReference>
<organism evidence="5 6">
    <name type="scientific">Ladona fulva</name>
    <name type="common">Scarce chaser dragonfly</name>
    <name type="synonym">Libellula fulva</name>
    <dbReference type="NCBI Taxonomy" id="123851"/>
    <lineage>
        <taxon>Eukaryota</taxon>
        <taxon>Metazoa</taxon>
        <taxon>Ecdysozoa</taxon>
        <taxon>Arthropoda</taxon>
        <taxon>Hexapoda</taxon>
        <taxon>Insecta</taxon>
        <taxon>Pterygota</taxon>
        <taxon>Palaeoptera</taxon>
        <taxon>Odonata</taxon>
        <taxon>Epiprocta</taxon>
        <taxon>Anisoptera</taxon>
        <taxon>Libelluloidea</taxon>
        <taxon>Libellulidae</taxon>
        <taxon>Ladona</taxon>
    </lineage>
</organism>
<evidence type="ECO:0000259" key="4">
    <source>
        <dbReference type="PROSITE" id="PS50157"/>
    </source>
</evidence>
<proteinExistence type="predicted"/>
<accession>A0A8K0K2Q1</accession>
<keyword evidence="1" id="KW-0863">Zinc-finger</keyword>
<comment type="caution">
    <text evidence="5">The sequence shown here is derived from an EMBL/GenBank/DDBJ whole genome shotgun (WGS) entry which is preliminary data.</text>
</comment>
<evidence type="ECO:0000256" key="3">
    <source>
        <dbReference type="SAM" id="MobiDB-lite"/>
    </source>
</evidence>
<feature type="compositionally biased region" description="Polar residues" evidence="3">
    <location>
        <begin position="199"/>
        <end position="211"/>
    </location>
</feature>
<gene>
    <name evidence="5" type="ORF">J437_LFUL008194</name>
</gene>
<feature type="domain" description="C2H2-type" evidence="4">
    <location>
        <begin position="58"/>
        <end position="85"/>
    </location>
</feature>
<protein>
    <recommendedName>
        <fullName evidence="4">C2H2-type domain-containing protein</fullName>
    </recommendedName>
</protein>
<keyword evidence="2" id="KW-0175">Coiled coil</keyword>
<reference evidence="5" key="2">
    <citation type="submission" date="2017-10" db="EMBL/GenBank/DDBJ databases">
        <title>Ladona fulva Genome sequencing and assembly.</title>
        <authorList>
            <person name="Murali S."/>
            <person name="Richards S."/>
            <person name="Bandaranaike D."/>
            <person name="Bellair M."/>
            <person name="Blankenburg K."/>
            <person name="Chao H."/>
            <person name="Dinh H."/>
            <person name="Doddapaneni H."/>
            <person name="Dugan-Rocha S."/>
            <person name="Elkadiri S."/>
            <person name="Gnanaolivu R."/>
            <person name="Hernandez B."/>
            <person name="Skinner E."/>
            <person name="Javaid M."/>
            <person name="Lee S."/>
            <person name="Li M."/>
            <person name="Ming W."/>
            <person name="Munidasa M."/>
            <person name="Muniz J."/>
            <person name="Nguyen L."/>
            <person name="Hughes D."/>
            <person name="Osuji N."/>
            <person name="Pu L.-L."/>
            <person name="Puazo M."/>
            <person name="Qu C."/>
            <person name="Quiroz J."/>
            <person name="Raj R."/>
            <person name="Weissenberger G."/>
            <person name="Xin Y."/>
            <person name="Zou X."/>
            <person name="Han Y."/>
            <person name="Worley K."/>
            <person name="Muzny D."/>
            <person name="Gibbs R."/>
        </authorList>
    </citation>
    <scope>NUCLEOTIDE SEQUENCE</scope>
    <source>
        <strain evidence="5">Sampled in the wild</strain>
    </source>
</reference>
<sequence length="365" mass="37821">MVRLSPRNRSCFTLSSGLASGKASGGTSGSSGSTGAVTTANASGNAASATPKPDPKPVECNLCHRKFKNIPALNGHMRLHGGYFKKDSESKKSERKESSGPPLQTASVSVRALIGEKIIQKRITTNPQLVAQIQAQAAQVQAQAAQAQAQAQAQVAQVQAQAAQVQAQAAQFTQGTFQGNSHSAFWNAVGNAGVAVGPQTETSTTNGNGTYHSPLPSTPPHYPATPPTPQQQDTPNGFAVPAAPAITQTAPSEQRARRNSDSAAAVTAAVQTQLDRRSVSPSPNIKRLQRTESDPGGSPGMVSPAALAAFSGDEDGGLGAYARDEDDTGGYFSPSLQEDVFTQVSVQETMLLHGVDPAQLAETIQ</sequence>
<dbReference type="EMBL" id="KZ308315">
    <property type="protein sequence ID" value="KAG8227230.1"/>
    <property type="molecule type" value="Genomic_DNA"/>
</dbReference>
<feature type="region of interest" description="Disordered" evidence="3">
    <location>
        <begin position="196"/>
        <end position="303"/>
    </location>
</feature>
<reference evidence="5" key="1">
    <citation type="submission" date="2013-04" db="EMBL/GenBank/DDBJ databases">
        <authorList>
            <person name="Qu J."/>
            <person name="Murali S.C."/>
            <person name="Bandaranaike D."/>
            <person name="Bellair M."/>
            <person name="Blankenburg K."/>
            <person name="Chao H."/>
            <person name="Dinh H."/>
            <person name="Doddapaneni H."/>
            <person name="Downs B."/>
            <person name="Dugan-Rocha S."/>
            <person name="Elkadiri S."/>
            <person name="Gnanaolivu R.D."/>
            <person name="Hernandez B."/>
            <person name="Javaid M."/>
            <person name="Jayaseelan J.C."/>
            <person name="Lee S."/>
            <person name="Li M."/>
            <person name="Ming W."/>
            <person name="Munidasa M."/>
            <person name="Muniz J."/>
            <person name="Nguyen L."/>
            <person name="Ongeri F."/>
            <person name="Osuji N."/>
            <person name="Pu L.-L."/>
            <person name="Puazo M."/>
            <person name="Qu C."/>
            <person name="Quiroz J."/>
            <person name="Raj R."/>
            <person name="Weissenberger G."/>
            <person name="Xin Y."/>
            <person name="Zou X."/>
            <person name="Han Y."/>
            <person name="Richards S."/>
            <person name="Worley K."/>
            <person name="Muzny D."/>
            <person name="Gibbs R."/>
        </authorList>
    </citation>
    <scope>NUCLEOTIDE SEQUENCE</scope>
    <source>
        <strain evidence="5">Sampled in the wild</strain>
    </source>
</reference>
<feature type="compositionally biased region" description="Low complexity" evidence="3">
    <location>
        <begin position="30"/>
        <end position="50"/>
    </location>
</feature>
<feature type="compositionally biased region" description="Basic and acidic residues" evidence="3">
    <location>
        <begin position="84"/>
        <end position="98"/>
    </location>
</feature>
<dbReference type="InterPro" id="IPR013087">
    <property type="entry name" value="Znf_C2H2_type"/>
</dbReference>
<dbReference type="SUPFAM" id="SSF57667">
    <property type="entry name" value="beta-beta-alpha zinc fingers"/>
    <property type="match status" value="1"/>
</dbReference>
<evidence type="ECO:0000256" key="2">
    <source>
        <dbReference type="SAM" id="Coils"/>
    </source>
</evidence>
<dbReference type="OrthoDB" id="8195382at2759"/>
<dbReference type="Gene3D" id="3.30.160.60">
    <property type="entry name" value="Classic Zinc Finger"/>
    <property type="match status" value="1"/>
</dbReference>
<feature type="coiled-coil region" evidence="2">
    <location>
        <begin position="130"/>
        <end position="168"/>
    </location>
</feature>
<feature type="compositionally biased region" description="Pro residues" evidence="3">
    <location>
        <begin position="216"/>
        <end position="229"/>
    </location>
</feature>
<feature type="compositionally biased region" description="Low complexity" evidence="3">
    <location>
        <begin position="13"/>
        <end position="22"/>
    </location>
</feature>
<dbReference type="InterPro" id="IPR036236">
    <property type="entry name" value="Znf_C2H2_sf"/>
</dbReference>
<dbReference type="GO" id="GO:0008270">
    <property type="term" value="F:zinc ion binding"/>
    <property type="evidence" value="ECO:0007669"/>
    <property type="project" value="UniProtKB-KW"/>
</dbReference>
<keyword evidence="6" id="KW-1185">Reference proteome</keyword>
<dbReference type="PROSITE" id="PS50157">
    <property type="entry name" value="ZINC_FINGER_C2H2_2"/>
    <property type="match status" value="1"/>
</dbReference>
<keyword evidence="1" id="KW-0479">Metal-binding</keyword>
<dbReference type="AlphaFoldDB" id="A0A8K0K2Q1"/>
<dbReference type="PROSITE" id="PS00028">
    <property type="entry name" value="ZINC_FINGER_C2H2_1"/>
    <property type="match status" value="1"/>
</dbReference>
<dbReference type="Proteomes" id="UP000792457">
    <property type="component" value="Unassembled WGS sequence"/>
</dbReference>
<name>A0A8K0K2Q1_LADFU</name>
<feature type="non-terminal residue" evidence="5">
    <location>
        <position position="1"/>
    </location>
</feature>